<dbReference type="GO" id="GO:0006419">
    <property type="term" value="P:alanyl-tRNA aminoacylation"/>
    <property type="evidence" value="ECO:0007669"/>
    <property type="project" value="UniProtKB-UniRule"/>
</dbReference>
<feature type="binding site" evidence="14">
    <location>
        <position position="578"/>
    </location>
    <ligand>
        <name>Zn(2+)</name>
        <dbReference type="ChEBI" id="CHEBI:29105"/>
    </ligand>
</feature>
<organism evidence="16 17">
    <name type="scientific">Spiroplasma alleghenense</name>
    <dbReference type="NCBI Taxonomy" id="216931"/>
    <lineage>
        <taxon>Bacteria</taxon>
        <taxon>Bacillati</taxon>
        <taxon>Mycoplasmatota</taxon>
        <taxon>Mollicutes</taxon>
        <taxon>Entomoplasmatales</taxon>
        <taxon>Spiroplasmataceae</taxon>
        <taxon>Spiroplasma</taxon>
    </lineage>
</organism>
<dbReference type="AlphaFoldDB" id="A0A345Z323"/>
<evidence type="ECO:0000313" key="16">
    <source>
        <dbReference type="EMBL" id="AXK51002.1"/>
    </source>
</evidence>
<dbReference type="Gene3D" id="2.40.30.130">
    <property type="match status" value="1"/>
</dbReference>
<feature type="binding site" evidence="14">
    <location>
        <position position="681"/>
    </location>
    <ligand>
        <name>Zn(2+)</name>
        <dbReference type="ChEBI" id="CHEBI:29105"/>
    </ligand>
</feature>
<dbReference type="Pfam" id="PF01411">
    <property type="entry name" value="tRNA-synt_2c"/>
    <property type="match status" value="1"/>
</dbReference>
<keyword evidence="6 14" id="KW-0547">Nucleotide-binding</keyword>
<dbReference type="SMART" id="SM00863">
    <property type="entry name" value="tRNA_SAD"/>
    <property type="match status" value="1"/>
</dbReference>
<comment type="domain">
    <text evidence="14">Consists of three domains; the N-terminal catalytic domain, the editing domain and the C-terminal C-Ala domain. The editing domain removes incorrectly charged amino acids, while the C-Ala domain, along with tRNA(Ala), serves as a bridge to cooperatively bring together the editing and aminoacylation centers thus stimulating deacylation of misacylated tRNAs.</text>
</comment>
<evidence type="ECO:0000256" key="5">
    <source>
        <dbReference type="ARBA" id="ARBA00022723"/>
    </source>
</evidence>
<protein>
    <recommendedName>
        <fullName evidence="14">Alanine--tRNA ligase</fullName>
        <ecNumber evidence="14">6.1.1.7</ecNumber>
    </recommendedName>
    <alternativeName>
        <fullName evidence="14">Alanyl-tRNA synthetase</fullName>
        <shortName evidence="14">AlaRS</shortName>
    </alternativeName>
</protein>
<comment type="catalytic activity">
    <reaction evidence="13 14">
        <text>tRNA(Ala) + L-alanine + ATP = L-alanyl-tRNA(Ala) + AMP + diphosphate</text>
        <dbReference type="Rhea" id="RHEA:12540"/>
        <dbReference type="Rhea" id="RHEA-COMP:9657"/>
        <dbReference type="Rhea" id="RHEA-COMP:9923"/>
        <dbReference type="ChEBI" id="CHEBI:30616"/>
        <dbReference type="ChEBI" id="CHEBI:33019"/>
        <dbReference type="ChEBI" id="CHEBI:57972"/>
        <dbReference type="ChEBI" id="CHEBI:78442"/>
        <dbReference type="ChEBI" id="CHEBI:78497"/>
        <dbReference type="ChEBI" id="CHEBI:456215"/>
        <dbReference type="EC" id="6.1.1.7"/>
    </reaction>
</comment>
<dbReference type="OrthoDB" id="9803884at2"/>
<dbReference type="PANTHER" id="PTHR11777:SF9">
    <property type="entry name" value="ALANINE--TRNA LIGASE, CYTOPLASMIC"/>
    <property type="match status" value="1"/>
</dbReference>
<comment type="subcellular location">
    <subcellularLocation>
        <location evidence="14">Cytoplasm</location>
    </subcellularLocation>
</comment>
<keyword evidence="5 14" id="KW-0479">Metal-binding</keyword>
<dbReference type="InterPro" id="IPR050058">
    <property type="entry name" value="Ala-tRNA_ligase"/>
</dbReference>
<evidence type="ECO:0000256" key="4">
    <source>
        <dbReference type="ARBA" id="ARBA00022598"/>
    </source>
</evidence>
<dbReference type="InterPro" id="IPR045864">
    <property type="entry name" value="aa-tRNA-synth_II/BPL/LPL"/>
</dbReference>
<dbReference type="KEGG" id="salx:SALLE_v1c03280"/>
<dbReference type="NCBIfam" id="TIGR00344">
    <property type="entry name" value="alaS"/>
    <property type="match status" value="1"/>
</dbReference>
<keyword evidence="7 14" id="KW-0862">Zinc</keyword>
<dbReference type="HAMAP" id="MF_00036_B">
    <property type="entry name" value="Ala_tRNA_synth_B"/>
    <property type="match status" value="1"/>
</dbReference>
<keyword evidence="17" id="KW-1185">Reference proteome</keyword>
<feature type="domain" description="Alanyl-transfer RNA synthetases family profile" evidence="15">
    <location>
        <begin position="4"/>
        <end position="720"/>
    </location>
</feature>
<comment type="similarity">
    <text evidence="1 14">Belongs to the class-II aminoacyl-tRNA synthetase family.</text>
</comment>
<evidence type="ECO:0000256" key="13">
    <source>
        <dbReference type="ARBA" id="ARBA00048300"/>
    </source>
</evidence>
<dbReference type="PANTHER" id="PTHR11777">
    <property type="entry name" value="ALANYL-TRNA SYNTHETASE"/>
    <property type="match status" value="1"/>
</dbReference>
<keyword evidence="10 14" id="KW-0648">Protein biosynthesis</keyword>
<feature type="binding site" evidence="14">
    <location>
        <position position="677"/>
    </location>
    <ligand>
        <name>Zn(2+)</name>
        <dbReference type="ChEBI" id="CHEBI:29105"/>
    </ligand>
</feature>
<dbReference type="InterPro" id="IPR018165">
    <property type="entry name" value="Ala-tRNA-synth_IIc_core"/>
</dbReference>
<dbReference type="GO" id="GO:0000049">
    <property type="term" value="F:tRNA binding"/>
    <property type="evidence" value="ECO:0007669"/>
    <property type="project" value="UniProtKB-KW"/>
</dbReference>
<keyword evidence="3 14" id="KW-0820">tRNA-binding</keyword>
<dbReference type="InterPro" id="IPR018164">
    <property type="entry name" value="Ala-tRNA-synth_IIc_N"/>
</dbReference>
<dbReference type="Gene3D" id="3.30.930.10">
    <property type="entry name" value="Bira Bifunctional Protein, Domain 2"/>
    <property type="match status" value="1"/>
</dbReference>
<reference evidence="16 17" key="1">
    <citation type="submission" date="2018-07" db="EMBL/GenBank/DDBJ databases">
        <title>Complete genome sequence of Spiroplasma alleghenense PLHS-1 (ATCC 51752).</title>
        <authorList>
            <person name="Chou L."/>
            <person name="Lee T.-Y."/>
            <person name="Tsai Y.-M."/>
            <person name="Kuo C.-H."/>
        </authorList>
    </citation>
    <scope>NUCLEOTIDE SEQUENCE [LARGE SCALE GENOMIC DNA]</scope>
    <source>
        <strain evidence="16 17">PLHS-1</strain>
    </source>
</reference>
<dbReference type="PROSITE" id="PS50860">
    <property type="entry name" value="AA_TRNA_LIGASE_II_ALA"/>
    <property type="match status" value="1"/>
</dbReference>
<dbReference type="GO" id="GO:0002161">
    <property type="term" value="F:aminoacyl-tRNA deacylase activity"/>
    <property type="evidence" value="ECO:0007669"/>
    <property type="project" value="TreeGrafter"/>
</dbReference>
<evidence type="ECO:0000256" key="9">
    <source>
        <dbReference type="ARBA" id="ARBA00022884"/>
    </source>
</evidence>
<evidence type="ECO:0000256" key="1">
    <source>
        <dbReference type="ARBA" id="ARBA00008226"/>
    </source>
</evidence>
<sequence>MKKLSTNAVRQIWIDFFKSKDHLFLPPVSLVPVQDPSLLWINSGVATLKPYFDGRLSPPSQRLTNSQKSIRTNDIENVGVTARHHTMFEMLGNFSIGDYFKKEAIEFAWELLTSKKWFDIPVEKLYITVFEEDQEAFDVWTKIIKVAPDHIFKGNRDTNFWDVGQGPCGPNSEIFFDRGPSWDPENIGPRLLKDDIENDRYIEIWNIVFSQFNNDGKNNYSDLPRKNIDTGAGLERLVSIFQDAPTNFETDLFMPTIEAIENIAKREKLYDIKAARENKGIINKNNTAFKVIADHIRAVTFAISDGVFPGNKDRGYIIRRLIRRSSVYGRKLGINEPFLFRLVDIVVGTMKEFYPYLIEKRNLVVDAIKVEEEKFLKTLTKGSEVLEVMLAKNKNISGKDALLLFESFGFPIELTNELAQEQGVEVDIKEFNHLLEKAKEIARSSRKDLKAWDKQNEIFTKLKVSSKFVGWETEKCEAKVVYLFKDNQPLQDASGDEVFVILDQTPFYAEKGGQAADNGIFILNDNQLNVIDVQEGPGHQHIHRVILNGNKLKIGDKVTAQVDSEKRYFTMKNHSGTHILHAALREVLGKEVMQSGSYNDENGLRMDFNFNRPITLEENHLIQKVVDREILAQVTREVYFTSMDEAVNKYNALAFFTEKYEGIVRVVKFGDFSSELCGGTHVENTKVIEDLVITSIESKSAGIYRIHALTSNQSVNDYISDIFNSVFEEAKVIMSKYKNNSSLLKDEIIEKAYQKILNVKQNKFNIGILKQNLEELKTIFKSFDKKVQDLVTESQISKWKSVKPVLNAQGVKQIEISTEELEIKAIKSLIDFLINQHKDIIVIISSKTNGENVLAVGVSDVINEKFPAIEIFKNYKNLSPKGGGNKFFAQGKY</sequence>
<dbReference type="InterPro" id="IPR012947">
    <property type="entry name" value="tRNA_SAD"/>
</dbReference>
<dbReference type="SUPFAM" id="SSF101353">
    <property type="entry name" value="Putative anticodon-binding domain of alanyl-tRNA synthetase (AlaRS)"/>
    <property type="match status" value="1"/>
</dbReference>
<dbReference type="Proteomes" id="UP000254792">
    <property type="component" value="Chromosome"/>
</dbReference>
<evidence type="ECO:0000256" key="8">
    <source>
        <dbReference type="ARBA" id="ARBA00022840"/>
    </source>
</evidence>
<dbReference type="SUPFAM" id="SSF55186">
    <property type="entry name" value="ThrRS/AlaRS common domain"/>
    <property type="match status" value="1"/>
</dbReference>
<dbReference type="InterPro" id="IPR002318">
    <property type="entry name" value="Ala-tRNA-lgiase_IIc"/>
</dbReference>
<dbReference type="GO" id="GO:0004813">
    <property type="term" value="F:alanine-tRNA ligase activity"/>
    <property type="evidence" value="ECO:0007669"/>
    <property type="project" value="UniProtKB-UniRule"/>
</dbReference>
<evidence type="ECO:0000256" key="6">
    <source>
        <dbReference type="ARBA" id="ARBA00022741"/>
    </source>
</evidence>
<evidence type="ECO:0000256" key="3">
    <source>
        <dbReference type="ARBA" id="ARBA00022555"/>
    </source>
</evidence>
<dbReference type="InterPro" id="IPR023033">
    <property type="entry name" value="Ala_tRNA_ligase_euk/bac"/>
</dbReference>
<evidence type="ECO:0000256" key="11">
    <source>
        <dbReference type="ARBA" id="ARBA00023146"/>
    </source>
</evidence>
<dbReference type="InterPro" id="IPR018163">
    <property type="entry name" value="Thr/Ala-tRNA-synth_IIc_edit"/>
</dbReference>
<dbReference type="Pfam" id="PF07973">
    <property type="entry name" value="tRNA_SAD"/>
    <property type="match status" value="1"/>
</dbReference>
<keyword evidence="4 14" id="KW-0436">Ligase</keyword>
<dbReference type="SUPFAM" id="SSF55681">
    <property type="entry name" value="Class II aaRS and biotin synthetases"/>
    <property type="match status" value="1"/>
</dbReference>
<dbReference type="InterPro" id="IPR009000">
    <property type="entry name" value="Transl_B-barrel_sf"/>
</dbReference>
<dbReference type="EMBL" id="CP031376">
    <property type="protein sequence ID" value="AXK51002.1"/>
    <property type="molecule type" value="Genomic_DNA"/>
</dbReference>
<keyword evidence="2 14" id="KW-0963">Cytoplasm</keyword>
<evidence type="ECO:0000313" key="17">
    <source>
        <dbReference type="Proteomes" id="UP000254792"/>
    </source>
</evidence>
<evidence type="ECO:0000256" key="12">
    <source>
        <dbReference type="ARBA" id="ARBA00024779"/>
    </source>
</evidence>
<dbReference type="EC" id="6.1.1.7" evidence="14"/>
<gene>
    <name evidence="14 16" type="primary">alaS</name>
    <name evidence="16" type="ORF">SALLE_v1c03280</name>
</gene>
<dbReference type="Gene3D" id="3.30.54.20">
    <property type="match status" value="1"/>
</dbReference>
<dbReference type="Gene3D" id="3.10.310.40">
    <property type="match status" value="1"/>
</dbReference>
<name>A0A345Z323_9MOLU</name>
<dbReference type="GO" id="GO:0008270">
    <property type="term" value="F:zinc ion binding"/>
    <property type="evidence" value="ECO:0007669"/>
    <property type="project" value="UniProtKB-UniRule"/>
</dbReference>
<evidence type="ECO:0000256" key="7">
    <source>
        <dbReference type="ARBA" id="ARBA00022833"/>
    </source>
</evidence>
<dbReference type="FunFam" id="3.30.930.10:FF:000046">
    <property type="entry name" value="Alanine--tRNA ligase"/>
    <property type="match status" value="1"/>
</dbReference>
<feature type="binding site" evidence="14">
    <location>
        <position position="574"/>
    </location>
    <ligand>
        <name>Zn(2+)</name>
        <dbReference type="ChEBI" id="CHEBI:29105"/>
    </ligand>
</feature>
<dbReference type="Gene3D" id="3.30.980.10">
    <property type="entry name" value="Threonyl-trna Synthetase, Chain A, domain 2"/>
    <property type="match status" value="1"/>
</dbReference>
<dbReference type="FunFam" id="3.30.980.10:FF:000004">
    <property type="entry name" value="Alanine--tRNA ligase, cytoplasmic"/>
    <property type="match status" value="1"/>
</dbReference>
<dbReference type="CDD" id="cd00673">
    <property type="entry name" value="AlaRS_core"/>
    <property type="match status" value="1"/>
</dbReference>
<evidence type="ECO:0000256" key="10">
    <source>
        <dbReference type="ARBA" id="ARBA00022917"/>
    </source>
</evidence>
<keyword evidence="11 14" id="KW-0030">Aminoacyl-tRNA synthetase</keyword>
<comment type="cofactor">
    <cofactor evidence="14">
        <name>Zn(2+)</name>
        <dbReference type="ChEBI" id="CHEBI:29105"/>
    </cofactor>
    <text evidence="14">Binds 1 zinc ion per subunit.</text>
</comment>
<dbReference type="RefSeq" id="WP_115557919.1">
    <property type="nucleotide sequence ID" value="NZ_CP031376.1"/>
</dbReference>
<dbReference type="InterPro" id="IPR018162">
    <property type="entry name" value="Ala-tRNA-ligase_IIc_anticod-bd"/>
</dbReference>
<dbReference type="PRINTS" id="PR00980">
    <property type="entry name" value="TRNASYNTHALA"/>
</dbReference>
<keyword evidence="9 14" id="KW-0694">RNA-binding</keyword>
<accession>A0A345Z323</accession>
<keyword evidence="8 14" id="KW-0067">ATP-binding</keyword>
<evidence type="ECO:0000256" key="2">
    <source>
        <dbReference type="ARBA" id="ARBA00022490"/>
    </source>
</evidence>
<comment type="function">
    <text evidence="12 14">Catalyzes the attachment of alanine to tRNA(Ala) in a two-step reaction: alanine is first activated by ATP to form Ala-AMP and then transferred to the acceptor end of tRNA(Ala). Also edits incorrectly charged Ser-tRNA(Ala) and Gly-tRNA(Ala) via its editing domain.</text>
</comment>
<dbReference type="SUPFAM" id="SSF50447">
    <property type="entry name" value="Translation proteins"/>
    <property type="match status" value="1"/>
</dbReference>
<dbReference type="GO" id="GO:0005829">
    <property type="term" value="C:cytosol"/>
    <property type="evidence" value="ECO:0007669"/>
    <property type="project" value="TreeGrafter"/>
</dbReference>
<evidence type="ECO:0000256" key="14">
    <source>
        <dbReference type="HAMAP-Rule" id="MF_00036"/>
    </source>
</evidence>
<dbReference type="GO" id="GO:0005524">
    <property type="term" value="F:ATP binding"/>
    <property type="evidence" value="ECO:0007669"/>
    <property type="project" value="UniProtKB-UniRule"/>
</dbReference>
<evidence type="ECO:0000259" key="15">
    <source>
        <dbReference type="PROSITE" id="PS50860"/>
    </source>
</evidence>
<proteinExistence type="inferred from homology"/>